<evidence type="ECO:0000259" key="2">
    <source>
        <dbReference type="PROSITE" id="PS50263"/>
    </source>
</evidence>
<dbReference type="AlphaFoldDB" id="A0A3B1DN32"/>
<sequence>MKVAVIQFNATSNKQDNITKAVDFVRQAAHQKAEFILLPEVFVFRGKRESEVLESIPGESLKPVMDLAQRHKIFILAGSIYERCPKEKNKAYNTSVLIDSRGKIQAKYRKIHLFDAVIDNKKICESAQFLAGRRRVLTHVKGFGVGLSICYDLRFSQMYKKYTELGAEILCVPSAFTRQTGRVHWEILLRARAIENTCYVLAPNQVGQDGRGVYSYGHSMIIDPWGEILAEASAEQEEIIFAKLDKKLVKKMRLMIGR</sequence>
<keyword evidence="1 3" id="KW-0378">Hydrolase</keyword>
<dbReference type="InterPro" id="IPR003010">
    <property type="entry name" value="C-N_Hydrolase"/>
</dbReference>
<dbReference type="InterPro" id="IPR045254">
    <property type="entry name" value="Nit1/2_C-N_Hydrolase"/>
</dbReference>
<dbReference type="Pfam" id="PF00795">
    <property type="entry name" value="CN_hydrolase"/>
    <property type="match status" value="1"/>
</dbReference>
<evidence type="ECO:0000313" key="3">
    <source>
        <dbReference type="EMBL" id="VAX37468.1"/>
    </source>
</evidence>
<dbReference type="CDD" id="cd07572">
    <property type="entry name" value="nit"/>
    <property type="match status" value="1"/>
</dbReference>
<reference evidence="3" key="1">
    <citation type="submission" date="2018-06" db="EMBL/GenBank/DDBJ databases">
        <authorList>
            <person name="Zhirakovskaya E."/>
        </authorList>
    </citation>
    <scope>NUCLEOTIDE SEQUENCE</scope>
</reference>
<feature type="domain" description="CN hydrolase" evidence="2">
    <location>
        <begin position="1"/>
        <end position="246"/>
    </location>
</feature>
<dbReference type="EC" id="3.5.1.4" evidence="3"/>
<gene>
    <name evidence="3" type="ORF">MNBD_UNCLBAC01-530</name>
</gene>
<dbReference type="SUPFAM" id="SSF56317">
    <property type="entry name" value="Carbon-nitrogen hydrolase"/>
    <property type="match status" value="1"/>
</dbReference>
<dbReference type="PANTHER" id="PTHR23088">
    <property type="entry name" value="NITRILASE-RELATED"/>
    <property type="match status" value="1"/>
</dbReference>
<proteinExistence type="predicted"/>
<dbReference type="InterPro" id="IPR036526">
    <property type="entry name" value="C-N_Hydrolase_sf"/>
</dbReference>
<dbReference type="PANTHER" id="PTHR23088:SF27">
    <property type="entry name" value="DEAMINATED GLUTATHIONE AMIDASE"/>
    <property type="match status" value="1"/>
</dbReference>
<name>A0A3B1DN32_9ZZZZ</name>
<accession>A0A3B1DN32</accession>
<dbReference type="EMBL" id="UOGJ01000129">
    <property type="protein sequence ID" value="VAX37468.1"/>
    <property type="molecule type" value="Genomic_DNA"/>
</dbReference>
<protein>
    <submittedName>
        <fullName evidence="3">FIG003879: Predicted amidohydrolase / Aliphatic amidase AmiE</fullName>
        <ecNumber evidence="3">3.5.1.4</ecNumber>
    </submittedName>
</protein>
<dbReference type="GO" id="GO:0004040">
    <property type="term" value="F:amidase activity"/>
    <property type="evidence" value="ECO:0007669"/>
    <property type="project" value="UniProtKB-EC"/>
</dbReference>
<dbReference type="PROSITE" id="PS50263">
    <property type="entry name" value="CN_HYDROLASE"/>
    <property type="match status" value="1"/>
</dbReference>
<organism evidence="3">
    <name type="scientific">hydrothermal vent metagenome</name>
    <dbReference type="NCBI Taxonomy" id="652676"/>
    <lineage>
        <taxon>unclassified sequences</taxon>
        <taxon>metagenomes</taxon>
        <taxon>ecological metagenomes</taxon>
    </lineage>
</organism>
<dbReference type="Gene3D" id="3.60.110.10">
    <property type="entry name" value="Carbon-nitrogen hydrolase"/>
    <property type="match status" value="1"/>
</dbReference>
<evidence type="ECO:0000256" key="1">
    <source>
        <dbReference type="ARBA" id="ARBA00022801"/>
    </source>
</evidence>